<dbReference type="Gene3D" id="1.25.40.1040">
    <property type="match status" value="1"/>
</dbReference>
<dbReference type="PANTHER" id="PTHR22767">
    <property type="entry name" value="N-TERMINAL ACETYLTRANSFERASE-RELATED"/>
    <property type="match status" value="1"/>
</dbReference>
<evidence type="ECO:0000259" key="5">
    <source>
        <dbReference type="PROSITE" id="PS50172"/>
    </source>
</evidence>
<evidence type="ECO:0000256" key="3">
    <source>
        <dbReference type="PROSITE-ProRule" id="PRU00339"/>
    </source>
</evidence>
<feature type="compositionally biased region" description="Basic and acidic residues" evidence="4">
    <location>
        <begin position="16"/>
        <end position="25"/>
    </location>
</feature>
<feature type="domain" description="BRCT" evidence="5">
    <location>
        <begin position="46"/>
        <end position="134"/>
    </location>
</feature>
<dbReference type="PANTHER" id="PTHR22767:SF2">
    <property type="entry name" value="N(ALPHA)-ACETYLTRANSFERASE 15_16, ISOFORM A"/>
    <property type="match status" value="1"/>
</dbReference>
<evidence type="ECO:0000313" key="7">
    <source>
        <dbReference type="Proteomes" id="UP000886595"/>
    </source>
</evidence>
<dbReference type="FunFam" id="1.25.40.1010:FF:000002">
    <property type="entry name" value="N-terminal acetyltransferase catalytic subunit (NAT1)"/>
    <property type="match status" value="1"/>
</dbReference>
<feature type="region of interest" description="Disordered" evidence="4">
    <location>
        <begin position="299"/>
        <end position="324"/>
    </location>
</feature>
<feature type="region of interest" description="Disordered" evidence="4">
    <location>
        <begin position="938"/>
        <end position="998"/>
    </location>
</feature>
<dbReference type="GO" id="GO:0006284">
    <property type="term" value="P:base-excision repair"/>
    <property type="evidence" value="ECO:0007669"/>
    <property type="project" value="InterPro"/>
</dbReference>
<dbReference type="PROSITE" id="PS50005">
    <property type="entry name" value="TPR"/>
    <property type="match status" value="1"/>
</dbReference>
<evidence type="ECO:0000256" key="2">
    <source>
        <dbReference type="ARBA" id="ARBA00022803"/>
    </source>
</evidence>
<dbReference type="Gene3D" id="1.25.40.1010">
    <property type="match status" value="1"/>
</dbReference>
<accession>A0A8X7VM54</accession>
<dbReference type="Pfam" id="PF00515">
    <property type="entry name" value="TPR_1"/>
    <property type="match status" value="1"/>
</dbReference>
<dbReference type="Pfam" id="PF12569">
    <property type="entry name" value="NatA_aux_su"/>
    <property type="match status" value="1"/>
</dbReference>
<dbReference type="InterPro" id="IPR021183">
    <property type="entry name" value="NatA_aux_su"/>
</dbReference>
<dbReference type="InterPro" id="IPR036420">
    <property type="entry name" value="BRCT_dom_sf"/>
</dbReference>
<reference evidence="6 7" key="1">
    <citation type="submission" date="2020-02" db="EMBL/GenBank/DDBJ databases">
        <authorList>
            <person name="Ma Q."/>
            <person name="Huang Y."/>
            <person name="Song X."/>
            <person name="Pei D."/>
        </authorList>
    </citation>
    <scope>NUCLEOTIDE SEQUENCE [LARGE SCALE GENOMIC DNA]</scope>
    <source>
        <strain evidence="6">Sxm20200214</strain>
        <tissue evidence="6">Leaf</tissue>
    </source>
</reference>
<dbReference type="PROSITE" id="PS50293">
    <property type="entry name" value="TPR_REGION"/>
    <property type="match status" value="1"/>
</dbReference>
<dbReference type="InterPro" id="IPR045080">
    <property type="entry name" value="BRCT_XRCC1_rpt1"/>
</dbReference>
<dbReference type="PROSITE" id="PS50172">
    <property type="entry name" value="BRCT"/>
    <property type="match status" value="1"/>
</dbReference>
<keyword evidence="1" id="KW-0677">Repeat</keyword>
<feature type="region of interest" description="Disordered" evidence="4">
    <location>
        <begin position="141"/>
        <end position="190"/>
    </location>
</feature>
<dbReference type="InterPro" id="IPR011990">
    <property type="entry name" value="TPR-like_helical_dom_sf"/>
</dbReference>
<dbReference type="OrthoDB" id="10263032at2759"/>
<dbReference type="Pfam" id="PF00533">
    <property type="entry name" value="BRCT"/>
    <property type="match status" value="1"/>
</dbReference>
<proteinExistence type="predicted"/>
<keyword evidence="2 3" id="KW-0802">TPR repeat</keyword>
<comment type="caution">
    <text evidence="6">The sequence shown here is derived from an EMBL/GenBank/DDBJ whole genome shotgun (WGS) entry which is preliminary data.</text>
</comment>
<dbReference type="SMART" id="SM00292">
    <property type="entry name" value="BRCT"/>
    <property type="match status" value="1"/>
</dbReference>
<dbReference type="GO" id="GO:0005737">
    <property type="term" value="C:cytoplasm"/>
    <property type="evidence" value="ECO:0007669"/>
    <property type="project" value="UniProtKB-ARBA"/>
</dbReference>
<feature type="compositionally biased region" description="Polar residues" evidence="4">
    <location>
        <begin position="1"/>
        <end position="11"/>
    </location>
</feature>
<name>A0A8X7VM54_BRACI</name>
<dbReference type="Gene3D" id="3.40.50.10190">
    <property type="entry name" value="BRCT domain"/>
    <property type="match status" value="1"/>
</dbReference>
<organism evidence="6 7">
    <name type="scientific">Brassica carinata</name>
    <name type="common">Ethiopian mustard</name>
    <name type="synonym">Abyssinian cabbage</name>
    <dbReference type="NCBI Taxonomy" id="52824"/>
    <lineage>
        <taxon>Eukaryota</taxon>
        <taxon>Viridiplantae</taxon>
        <taxon>Streptophyta</taxon>
        <taxon>Embryophyta</taxon>
        <taxon>Tracheophyta</taxon>
        <taxon>Spermatophyta</taxon>
        <taxon>Magnoliopsida</taxon>
        <taxon>eudicotyledons</taxon>
        <taxon>Gunneridae</taxon>
        <taxon>Pentapetalae</taxon>
        <taxon>rosids</taxon>
        <taxon>malvids</taxon>
        <taxon>Brassicales</taxon>
        <taxon>Brassicaceae</taxon>
        <taxon>Brassiceae</taxon>
        <taxon>Brassica</taxon>
    </lineage>
</organism>
<feature type="compositionally biased region" description="Basic and acidic residues" evidence="4">
    <location>
        <begin position="960"/>
        <end position="975"/>
    </location>
</feature>
<dbReference type="AlphaFoldDB" id="A0A8X7VM54"/>
<dbReference type="CDD" id="cd17725">
    <property type="entry name" value="BRCT_XRCC1_rpt1"/>
    <property type="match status" value="1"/>
</dbReference>
<dbReference type="SUPFAM" id="SSF52113">
    <property type="entry name" value="BRCT domain"/>
    <property type="match status" value="1"/>
</dbReference>
<evidence type="ECO:0000256" key="1">
    <source>
        <dbReference type="ARBA" id="ARBA00022737"/>
    </source>
</evidence>
<evidence type="ECO:0000313" key="6">
    <source>
        <dbReference type="EMBL" id="KAG2313712.1"/>
    </source>
</evidence>
<dbReference type="GO" id="GO:0006303">
    <property type="term" value="P:double-strand break repair via nonhomologous end joining"/>
    <property type="evidence" value="ECO:0007669"/>
    <property type="project" value="InterPro"/>
</dbReference>
<feature type="region of interest" description="Disordered" evidence="4">
    <location>
        <begin position="1217"/>
        <end position="1238"/>
    </location>
</feature>
<dbReference type="GO" id="GO:0003684">
    <property type="term" value="F:damaged DNA binding"/>
    <property type="evidence" value="ECO:0007669"/>
    <property type="project" value="InterPro"/>
</dbReference>
<dbReference type="SUPFAM" id="SSF48452">
    <property type="entry name" value="TPR-like"/>
    <property type="match status" value="3"/>
</dbReference>
<dbReference type="EMBL" id="JAAMPC010000005">
    <property type="protein sequence ID" value="KAG2313712.1"/>
    <property type="molecule type" value="Genomic_DNA"/>
</dbReference>
<gene>
    <name evidence="6" type="ORF">Bca52824_025269</name>
</gene>
<feature type="region of interest" description="Disordered" evidence="4">
    <location>
        <begin position="1"/>
        <end position="42"/>
    </location>
</feature>
<keyword evidence="7" id="KW-1185">Reference proteome</keyword>
<evidence type="ECO:0000256" key="4">
    <source>
        <dbReference type="SAM" id="MobiDB-lite"/>
    </source>
</evidence>
<protein>
    <recommendedName>
        <fullName evidence="5">BRCT domain-containing protein</fullName>
    </recommendedName>
</protein>
<dbReference type="InterPro" id="IPR001357">
    <property type="entry name" value="BRCT_dom"/>
</dbReference>
<dbReference type="FunFam" id="1.25.40.1040:FF:000003">
    <property type="entry name" value="N-terminal acetyltransferase A, auxiliary subunit"/>
    <property type="match status" value="1"/>
</dbReference>
<dbReference type="GO" id="GO:0000012">
    <property type="term" value="P:single strand break repair"/>
    <property type="evidence" value="ECO:0007669"/>
    <property type="project" value="InterPro"/>
</dbReference>
<dbReference type="Proteomes" id="UP000886595">
    <property type="component" value="Unassembled WGS sequence"/>
</dbReference>
<dbReference type="SMART" id="SM00028">
    <property type="entry name" value="TPR"/>
    <property type="match status" value="3"/>
</dbReference>
<dbReference type="InterPro" id="IPR019734">
    <property type="entry name" value="TPR_rpt"/>
</dbReference>
<feature type="repeat" description="TPR" evidence="3">
    <location>
        <begin position="435"/>
        <end position="468"/>
    </location>
</feature>
<sequence length="1253" mass="141887">MSQKRNLPSWMSSRDPPPDSKKPKDDDDDDNQISSSSPNNIRNAPEFSKLLEGVVFVLSGFVNPERSTLRSQALAMGATYQPDWNSDSTLLICAFPNTPKFRQVQSSSGTVVSKDWISECYVQKKLVDIEQYLMHAGKPWRKTSVPRDTTTREKKKQLSIKSEENQVETKSETRGASSSGSSKNRPAAKETFSVTEVKKWARDDLTETISWLESQEEKPAAGEMKSIAAEGVLTCLQDAIDSLEQKQDVGSVTELWSFVPRVVKELGKMEENSTASSKDQLCKQAKSWKKIYEAELAEEEEEEASGAKSRRTAGAVGSGYDSDETVEMTEEEIEHAYRNYAISISSSSSSRALSLSRNMGASLPPKEANLFKLIVKSYETKQYKKGLKAADAILKKFPSHGETLSMKGLTLNCMDRKTEAYELVRLGVKNDIKSHVCWHVLGLLYRSDREYREAIKCYRNALRIDPDNLEILRDLSLLQAQMRDLSGFVETRQQLLTLKPNHRMNWIGFAVSQHLNANASKAVEILEAFEGTLEDDYPPENELCEHTEMILYKVSLLEESGAFEKALEELHKKEPKIVDKLSYKEQEASLLSKLRRPAEASKLYRVLLSMNPDNYRYYEGLQKCLGLYSESGQYSSDRIEKLNALYQSLSEQYTRSSAVKRIPLDFLQDEMFKEAVAKYIKPLLTKGVPSLFSDLSSLYDHPRKPDILEQLVVEMEHSIRTTGSYPGSDVKEPPSTLLWTIFFLAQHYDKRGQYDAALGKIDEAIAHTPTVIDLYSVKSRIMKHAGDLTAAATLADEARCMDLADRYINSECVKRMLQADQVTSAEKTAVLFTKEGDQLNNLHDMQCMWYDLASGDSYFRQGDLGRALKRFLAVEKHYSDISEDQFDFHSYCLRKMTLRSYVDMLKFQDRLHSFPYFHKAAIRAIRCYLKLHDSPKSTAEEDEMSKLAPAQKKKMKKQKKAEARAKKEAETKSEESTASGVSKSGKRNVKPVDPDPHGLKLIQVEEPMAEASKYLRLLQKHSPNSLETHLLSFEVNMRKEKFLLAFQAVKQLLKLDAENPDSHRSLVKFFIKIGSTSAPTTEAEKLRWSVLEAERPSISQLQNKSLVEANKEFLGRHEDSLVHRAAYAEMLCLLDPSKKTEAIKLIEDSTNKVVQQTNGALGVAREWKLKDCIAVHKLLETVFLDSEAASRWKSRCAEYFPYSTYFEGKRSSVMPDSVYNSSRKSNENGDTPMGQTELNDGKLEAFKSLAIST</sequence>
<feature type="compositionally biased region" description="Basic and acidic residues" evidence="4">
    <location>
        <begin position="161"/>
        <end position="173"/>
    </location>
</feature>